<comment type="caution">
    <text evidence="1">The sequence shown here is derived from an EMBL/GenBank/DDBJ whole genome shotgun (WGS) entry which is preliminary data.</text>
</comment>
<keyword evidence="2" id="KW-1185">Reference proteome</keyword>
<name>A0A402B8H7_9CHLR</name>
<organism evidence="1 2">
    <name type="scientific">Dictyobacter alpinus</name>
    <dbReference type="NCBI Taxonomy" id="2014873"/>
    <lineage>
        <taxon>Bacteria</taxon>
        <taxon>Bacillati</taxon>
        <taxon>Chloroflexota</taxon>
        <taxon>Ktedonobacteria</taxon>
        <taxon>Ktedonobacterales</taxon>
        <taxon>Dictyobacteraceae</taxon>
        <taxon>Dictyobacter</taxon>
    </lineage>
</organism>
<reference evidence="2" key="1">
    <citation type="submission" date="2018-12" db="EMBL/GenBank/DDBJ databases">
        <title>Tengunoibacter tsumagoiensis gen. nov., sp. nov., Dictyobacter kobayashii sp. nov., D. alpinus sp. nov., and D. joshuensis sp. nov. and description of Dictyobacteraceae fam. nov. within the order Ktedonobacterales isolated from Tengu-no-mugimeshi.</title>
        <authorList>
            <person name="Wang C.M."/>
            <person name="Zheng Y."/>
            <person name="Sakai Y."/>
            <person name="Toyoda A."/>
            <person name="Minakuchi Y."/>
            <person name="Abe K."/>
            <person name="Yokota A."/>
            <person name="Yabe S."/>
        </authorList>
    </citation>
    <scope>NUCLEOTIDE SEQUENCE [LARGE SCALE GENOMIC DNA]</scope>
    <source>
        <strain evidence="2">Uno16</strain>
    </source>
</reference>
<evidence type="ECO:0000313" key="2">
    <source>
        <dbReference type="Proteomes" id="UP000287171"/>
    </source>
</evidence>
<protein>
    <submittedName>
        <fullName evidence="1">Uncharacterized protein</fullName>
    </submittedName>
</protein>
<accession>A0A402B8H7</accession>
<gene>
    <name evidence="1" type="ORF">KDA_31200</name>
</gene>
<sequence>MFLSHCFGEQIPPSLFLKCEQHVCYQICYSEKRLQGSVLPGKHKGGEQFSTEQLALIVRQRKRE</sequence>
<dbReference type="EMBL" id="BIFT01000001">
    <property type="protein sequence ID" value="GCE27636.1"/>
    <property type="molecule type" value="Genomic_DNA"/>
</dbReference>
<evidence type="ECO:0000313" key="1">
    <source>
        <dbReference type="EMBL" id="GCE27636.1"/>
    </source>
</evidence>
<dbReference type="Proteomes" id="UP000287171">
    <property type="component" value="Unassembled WGS sequence"/>
</dbReference>
<proteinExistence type="predicted"/>
<dbReference type="AlphaFoldDB" id="A0A402B8H7"/>